<dbReference type="PANTHER" id="PTHR30273">
    <property type="entry name" value="PERIPLASMIC SIGNAL SENSOR AND SIGMA FACTOR ACTIVATOR FECR-RELATED"/>
    <property type="match status" value="1"/>
</dbReference>
<sequence length="251" mass="27438">MDLSQIEFPWEDDLPFLVAKSFDGSLTKKELKELRSRLNSDESARLFFAHSAVLQSQLETHFAIPLDVDIYSMTTNSSNSSRTKKRSFYYLLLEKNVLLLSLCGLFWCGAILLTYFLFFSSSDIAVKNTADIAMKNPAENHIQSQQVLKEGTTELILPTGVKVHITAPATFQVTGENEIVLSRGILLAEVTTEKGKGFTVKTPRGNIVDLGTIFGVEVDASGTSSVQVFKGNVDVVSSSGVKTSLAAGKTM</sequence>
<keyword evidence="1" id="KW-0812">Transmembrane</keyword>
<evidence type="ECO:0000313" key="3">
    <source>
        <dbReference type="EMBL" id="VAX39673.1"/>
    </source>
</evidence>
<reference evidence="3" key="1">
    <citation type="submission" date="2018-06" db="EMBL/GenBank/DDBJ databases">
        <authorList>
            <person name="Zhirakovskaya E."/>
        </authorList>
    </citation>
    <scope>NUCLEOTIDE SEQUENCE</scope>
</reference>
<evidence type="ECO:0000256" key="1">
    <source>
        <dbReference type="SAM" id="Phobius"/>
    </source>
</evidence>
<dbReference type="EMBL" id="UOGL01000357">
    <property type="protein sequence ID" value="VAX39673.1"/>
    <property type="molecule type" value="Genomic_DNA"/>
</dbReference>
<organism evidence="3">
    <name type="scientific">hydrothermal vent metagenome</name>
    <dbReference type="NCBI Taxonomy" id="652676"/>
    <lineage>
        <taxon>unclassified sequences</taxon>
        <taxon>metagenomes</taxon>
        <taxon>ecological metagenomes</taxon>
    </lineage>
</organism>
<keyword evidence="1" id="KW-1133">Transmembrane helix</keyword>
<dbReference type="PANTHER" id="PTHR30273:SF2">
    <property type="entry name" value="PROTEIN FECR"/>
    <property type="match status" value="1"/>
</dbReference>
<accession>A0A3B1DS11</accession>
<feature type="domain" description="FecR protein" evidence="2">
    <location>
        <begin position="152"/>
        <end position="233"/>
    </location>
</feature>
<dbReference type="AlphaFoldDB" id="A0A3B1DS11"/>
<dbReference type="InterPro" id="IPR012373">
    <property type="entry name" value="Ferrdict_sens_TM"/>
</dbReference>
<proteinExistence type="predicted"/>
<name>A0A3B1DS11_9ZZZZ</name>
<feature type="transmembrane region" description="Helical" evidence="1">
    <location>
        <begin position="97"/>
        <end position="118"/>
    </location>
</feature>
<dbReference type="Pfam" id="PF04773">
    <property type="entry name" value="FecR"/>
    <property type="match status" value="1"/>
</dbReference>
<gene>
    <name evidence="3" type="ORF">MNBD_PLANCTO02-683</name>
</gene>
<dbReference type="InterPro" id="IPR006860">
    <property type="entry name" value="FecR"/>
</dbReference>
<protein>
    <recommendedName>
        <fullName evidence="2">FecR protein domain-containing protein</fullName>
    </recommendedName>
</protein>
<evidence type="ECO:0000259" key="2">
    <source>
        <dbReference type="Pfam" id="PF04773"/>
    </source>
</evidence>
<dbReference type="Gene3D" id="2.60.120.1440">
    <property type="match status" value="1"/>
</dbReference>
<feature type="non-terminal residue" evidence="3">
    <location>
        <position position="251"/>
    </location>
</feature>
<dbReference type="GO" id="GO:0016989">
    <property type="term" value="F:sigma factor antagonist activity"/>
    <property type="evidence" value="ECO:0007669"/>
    <property type="project" value="TreeGrafter"/>
</dbReference>
<keyword evidence="1" id="KW-0472">Membrane</keyword>